<keyword evidence="6" id="KW-0677">Repeat</keyword>
<dbReference type="GO" id="GO:0000049">
    <property type="term" value="F:tRNA binding"/>
    <property type="evidence" value="ECO:0007669"/>
    <property type="project" value="TreeGrafter"/>
</dbReference>
<dbReference type="Pfam" id="PF08662">
    <property type="entry name" value="eIF2A"/>
    <property type="match status" value="1"/>
</dbReference>
<evidence type="ECO:0000256" key="6">
    <source>
        <dbReference type="ARBA" id="ARBA00022737"/>
    </source>
</evidence>
<keyword evidence="8" id="KW-0648">Protein biosynthesis</keyword>
<sequence length="639" mass="70527">MEDKAAAAGVAVPLMVGLRGTQGIQLSYGPPQNQPVEFFHSLKVDSRFMTFSPQGRYLVYHTPTGVQLTDIVNKETLDLGPGTVLVRDAAFSPQEGYLVLWDAPSKKEDNSCTVYDLKSRTVKALYSQAETTWKVRWSYDEHLLFLMGKDQTYVFDEPDFSAPVSTPKARIGEISISPVSQPAYHVIVFNPCRGTPGFVRLYKWPNIDDQATALAARCVMKEDQVVFKWNSTGTHVLFLATVDMDERSYYGSSSLFLMNTKSDSLVIGLDQEGPVHSWEWNPKGENFAVTYGFMPGKTCIFNKKGDLVHTFGTQYRNGLLYNPFGNLLVLYGHGNIRGAYEVWDLGAMKKISSQDAEYMTYIEWSPDGAVLLMGTTSPRLKVGNKHIFWHYTGKLLHDQPYDGELFQISWRPAPPGTYKAPDPSSDLGKNYVPVEVKKASAYVPPGMRNRVGPVGFAPIAGASVHIHAQTAPLSSSPGGSHHDKSKPRKKNPEGGLANSNSHSNNNSTNSASKGLNQARRNSNKTPENGRPPGPGGNGIADRKSGEKAQPHKSKSEGGRPASPEHGSENENEHMLSSGDPERDKKILKLNKKLAEIAALQKEQQAGKVLEKNQLEKIKRLNSVVKELENLELSVLIKKK</sequence>
<dbReference type="SUPFAM" id="SSF82171">
    <property type="entry name" value="DPP6 N-terminal domain-like"/>
    <property type="match status" value="1"/>
</dbReference>
<evidence type="ECO:0000259" key="10">
    <source>
        <dbReference type="Pfam" id="PF08662"/>
    </source>
</evidence>
<proteinExistence type="inferred from homology"/>
<evidence type="ECO:0000313" key="12">
    <source>
        <dbReference type="Proteomes" id="UP000192578"/>
    </source>
</evidence>
<evidence type="ECO:0000256" key="5">
    <source>
        <dbReference type="ARBA" id="ARBA00022574"/>
    </source>
</evidence>
<evidence type="ECO:0000313" key="11">
    <source>
        <dbReference type="EMBL" id="OWA53667.1"/>
    </source>
</evidence>
<evidence type="ECO:0000256" key="4">
    <source>
        <dbReference type="ARBA" id="ARBA00022540"/>
    </source>
</evidence>
<dbReference type="GO" id="GO:0006417">
    <property type="term" value="P:regulation of translation"/>
    <property type="evidence" value="ECO:0007669"/>
    <property type="project" value="UniProtKB-KW"/>
</dbReference>
<dbReference type="InterPro" id="IPR013979">
    <property type="entry name" value="TIF_beta_prop-like"/>
</dbReference>
<keyword evidence="12" id="KW-1185">Reference proteome</keyword>
<evidence type="ECO:0000256" key="2">
    <source>
        <dbReference type="ARBA" id="ARBA00009573"/>
    </source>
</evidence>
<feature type="compositionally biased region" description="Basic and acidic residues" evidence="9">
    <location>
        <begin position="540"/>
        <end position="557"/>
    </location>
</feature>
<feature type="compositionally biased region" description="Low complexity" evidence="9">
    <location>
        <begin position="498"/>
        <end position="512"/>
    </location>
</feature>
<keyword evidence="4 11" id="KW-0396">Initiation factor</keyword>
<evidence type="ECO:0000256" key="3">
    <source>
        <dbReference type="ARBA" id="ARBA00013819"/>
    </source>
</evidence>
<feature type="compositionally biased region" description="Basic and acidic residues" evidence="9">
    <location>
        <begin position="565"/>
        <end position="585"/>
    </location>
</feature>
<dbReference type="GO" id="GO:0022627">
    <property type="term" value="C:cytosolic small ribosomal subunit"/>
    <property type="evidence" value="ECO:0007669"/>
    <property type="project" value="TreeGrafter"/>
</dbReference>
<evidence type="ECO:0000256" key="1">
    <source>
        <dbReference type="ARBA" id="ARBA00003993"/>
    </source>
</evidence>
<dbReference type="InterPro" id="IPR015943">
    <property type="entry name" value="WD40/YVTN_repeat-like_dom_sf"/>
</dbReference>
<dbReference type="OrthoDB" id="2194683at2759"/>
<keyword evidence="7" id="KW-0810">Translation regulation</keyword>
<evidence type="ECO:0000256" key="7">
    <source>
        <dbReference type="ARBA" id="ARBA00022845"/>
    </source>
</evidence>
<feature type="domain" description="Translation initiation factor beta propellor-like" evidence="10">
    <location>
        <begin position="220"/>
        <end position="408"/>
    </location>
</feature>
<dbReference type="GO" id="GO:0043022">
    <property type="term" value="F:ribosome binding"/>
    <property type="evidence" value="ECO:0007669"/>
    <property type="project" value="TreeGrafter"/>
</dbReference>
<evidence type="ECO:0000256" key="8">
    <source>
        <dbReference type="ARBA" id="ARBA00022917"/>
    </source>
</evidence>
<keyword evidence="5" id="KW-0853">WD repeat</keyword>
<accession>A0A9X6NGL1</accession>
<organism evidence="11 12">
    <name type="scientific">Hypsibius exemplaris</name>
    <name type="common">Freshwater tardigrade</name>
    <dbReference type="NCBI Taxonomy" id="2072580"/>
    <lineage>
        <taxon>Eukaryota</taxon>
        <taxon>Metazoa</taxon>
        <taxon>Ecdysozoa</taxon>
        <taxon>Tardigrada</taxon>
        <taxon>Eutardigrada</taxon>
        <taxon>Parachela</taxon>
        <taxon>Hypsibioidea</taxon>
        <taxon>Hypsibiidae</taxon>
        <taxon>Hypsibius</taxon>
    </lineage>
</organism>
<dbReference type="Gene3D" id="2.130.10.10">
    <property type="entry name" value="YVTN repeat-like/Quinoprotein amine dehydrogenase"/>
    <property type="match status" value="2"/>
</dbReference>
<comment type="caution">
    <text evidence="11">The sequence shown here is derived from an EMBL/GenBank/DDBJ whole genome shotgun (WGS) entry which is preliminary data.</text>
</comment>
<dbReference type="InterPro" id="IPR011387">
    <property type="entry name" value="TIF2A"/>
</dbReference>
<dbReference type="GO" id="GO:0003743">
    <property type="term" value="F:translation initiation factor activity"/>
    <property type="evidence" value="ECO:0007669"/>
    <property type="project" value="UniProtKB-KW"/>
</dbReference>
<comment type="similarity">
    <text evidence="2">Belongs to the WD repeat EIF2A family.</text>
</comment>
<name>A0A9X6NGL1_HYPEX</name>
<dbReference type="AlphaFoldDB" id="A0A9X6NGL1"/>
<gene>
    <name evidence="11" type="ORF">BV898_18088</name>
</gene>
<dbReference type="PANTHER" id="PTHR13227">
    <property type="entry name" value="EUKARYOTIC TRANSLATION INITIATION FACTOR 2A"/>
    <property type="match status" value="1"/>
</dbReference>
<dbReference type="PANTHER" id="PTHR13227:SF0">
    <property type="entry name" value="EUKARYOTIC TRANSLATION INITIATION FACTOR 2A"/>
    <property type="match status" value="1"/>
</dbReference>
<protein>
    <recommendedName>
        <fullName evidence="3">Eukaryotic translation initiation factor 2A</fullName>
    </recommendedName>
</protein>
<evidence type="ECO:0000256" key="9">
    <source>
        <dbReference type="SAM" id="MobiDB-lite"/>
    </source>
</evidence>
<feature type="compositionally biased region" description="Polar residues" evidence="9">
    <location>
        <begin position="513"/>
        <end position="525"/>
    </location>
</feature>
<comment type="function">
    <text evidence="1">Functions in the early steps of protein synthesis of a small number of specific mRNAs. Acts by directing the binding of methionyl-tRNAi to 40S ribosomal subunits. In contrast to the eIF-2 complex, it binds methionyl-tRNAi to 40S subunits in a codon-dependent manner, whereas the eIF-2 complex binds methionyl-tRNAi to 40S subunits in a GTP-dependent manner.</text>
</comment>
<dbReference type="GO" id="GO:0003729">
    <property type="term" value="F:mRNA binding"/>
    <property type="evidence" value="ECO:0007669"/>
    <property type="project" value="TreeGrafter"/>
</dbReference>
<feature type="region of interest" description="Disordered" evidence="9">
    <location>
        <begin position="470"/>
        <end position="585"/>
    </location>
</feature>
<dbReference type="Proteomes" id="UP000192578">
    <property type="component" value="Unassembled WGS sequence"/>
</dbReference>
<dbReference type="EMBL" id="MTYJ01000337">
    <property type="protein sequence ID" value="OWA53667.1"/>
    <property type="molecule type" value="Genomic_DNA"/>
</dbReference>
<reference evidence="12" key="1">
    <citation type="submission" date="2017-01" db="EMBL/GenBank/DDBJ databases">
        <title>Comparative genomics of anhydrobiosis in the tardigrade Hypsibius dujardini.</title>
        <authorList>
            <person name="Yoshida Y."/>
            <person name="Koutsovoulos G."/>
            <person name="Laetsch D."/>
            <person name="Stevens L."/>
            <person name="Kumar S."/>
            <person name="Horikawa D."/>
            <person name="Ishino K."/>
            <person name="Komine S."/>
            <person name="Tomita M."/>
            <person name="Blaxter M."/>
            <person name="Arakawa K."/>
        </authorList>
    </citation>
    <scope>NUCLEOTIDE SEQUENCE [LARGE SCALE GENOMIC DNA]</scope>
    <source>
        <strain evidence="12">Z151</strain>
    </source>
</reference>